<dbReference type="InterPro" id="IPR008135">
    <property type="entry name" value="Competence-induced_CinA"/>
</dbReference>
<comment type="similarity">
    <text evidence="1">Belongs to the CinA family.</text>
</comment>
<dbReference type="InterPro" id="IPR001453">
    <property type="entry name" value="MoaB/Mog_dom"/>
</dbReference>
<dbReference type="PANTHER" id="PTHR13939">
    <property type="entry name" value="NICOTINAMIDE-NUCLEOTIDE AMIDOHYDROLASE PNCC"/>
    <property type="match status" value="1"/>
</dbReference>
<dbReference type="InterPro" id="IPR008136">
    <property type="entry name" value="CinA_C"/>
</dbReference>
<dbReference type="NCBIfam" id="TIGR00200">
    <property type="entry name" value="cinA_nterm"/>
    <property type="match status" value="1"/>
</dbReference>
<evidence type="ECO:0000313" key="4">
    <source>
        <dbReference type="Proteomes" id="UP001210339"/>
    </source>
</evidence>
<dbReference type="Gene3D" id="3.90.950.20">
    <property type="entry name" value="CinA-like"/>
    <property type="match status" value="1"/>
</dbReference>
<dbReference type="Pfam" id="PF00994">
    <property type="entry name" value="MoCF_biosynth"/>
    <property type="match status" value="1"/>
</dbReference>
<sequence length="406" mass="45005">MKASIMTIGTEILVGSIINTHGRYLSQKLSDLGVHVVRHVSVRDDLESMEQALRDELIYADLVIICGGLGPTEDDATKQSVAKVLGRDIYLHEGEYKKLLARFEKNNRAMTANNKHQAEVIDGAELLINHWGIAPGEVLEYENKKLILLPGPPKELEPMVEAYLEDIIHNDSEIIIHSLNVAGLGESRVEDRMRKLNLETSEISLNTFAKFYDTEIKIIAEGKDRLALQNQVDTIVHKLYDAFEGYIYSEGNQSLAETLVDRLRAQHLTISFAESITGGKLASMITAVPHASEVLQESYVTYSNTAKHKILGVDSKTLQTYGAVSQETAEAMVRGLQAITTSTIHVATTGEAGPEPAEKEVGTVYISYGMGDIITTEEHKFNGSRTEIQQRVCDTILLTLILMLRR</sequence>
<dbReference type="CDD" id="cd00885">
    <property type="entry name" value="cinA"/>
    <property type="match status" value="1"/>
</dbReference>
<feature type="domain" description="MoaB/Mog" evidence="2">
    <location>
        <begin position="4"/>
        <end position="170"/>
    </location>
</feature>
<dbReference type="HAMAP" id="MF_00226_B">
    <property type="entry name" value="CinA_B"/>
    <property type="match status" value="1"/>
</dbReference>
<reference evidence="3 4" key="1">
    <citation type="submission" date="2023-01" db="EMBL/GenBank/DDBJ databases">
        <authorList>
            <person name="Lee S.H."/>
            <person name="Jung H.S."/>
            <person name="Yun J.U."/>
        </authorList>
    </citation>
    <scope>NUCLEOTIDE SEQUENCE [LARGE SCALE GENOMIC DNA]</scope>
    <source>
        <strain evidence="3 4">CBA3646</strain>
    </source>
</reference>
<dbReference type="Pfam" id="PF02464">
    <property type="entry name" value="CinA"/>
    <property type="match status" value="1"/>
</dbReference>
<keyword evidence="4" id="KW-1185">Reference proteome</keyword>
<dbReference type="InterPro" id="IPR036653">
    <property type="entry name" value="CinA-like_C"/>
</dbReference>
<dbReference type="InterPro" id="IPR050101">
    <property type="entry name" value="CinA"/>
</dbReference>
<dbReference type="Pfam" id="PF18146">
    <property type="entry name" value="CinA_KH"/>
    <property type="match status" value="1"/>
</dbReference>
<dbReference type="SUPFAM" id="SSF142433">
    <property type="entry name" value="CinA-like"/>
    <property type="match status" value="1"/>
</dbReference>
<accession>A0ABY7QV68</accession>
<dbReference type="NCBIfam" id="TIGR00199">
    <property type="entry name" value="PncC_domain"/>
    <property type="match status" value="1"/>
</dbReference>
<name>A0ABY7QV68_9FIRM</name>
<evidence type="ECO:0000313" key="3">
    <source>
        <dbReference type="EMBL" id="WBW50689.1"/>
    </source>
</evidence>
<dbReference type="Proteomes" id="UP001210339">
    <property type="component" value="Chromosome"/>
</dbReference>
<protein>
    <recommendedName>
        <fullName evidence="1">Putative competence-damage inducible protein</fullName>
    </recommendedName>
</protein>
<dbReference type="PIRSF" id="PIRSF006728">
    <property type="entry name" value="CinA"/>
    <property type="match status" value="1"/>
</dbReference>
<dbReference type="Gene3D" id="3.40.980.10">
    <property type="entry name" value="MoaB/Mog-like domain"/>
    <property type="match status" value="1"/>
</dbReference>
<dbReference type="SMART" id="SM00852">
    <property type="entry name" value="MoCF_biosynth"/>
    <property type="match status" value="1"/>
</dbReference>
<organism evidence="3 4">
    <name type="scientific">Peptoniphilus equinus</name>
    <dbReference type="NCBI Taxonomy" id="3016343"/>
    <lineage>
        <taxon>Bacteria</taxon>
        <taxon>Bacillati</taxon>
        <taxon>Bacillota</taxon>
        <taxon>Tissierellia</taxon>
        <taxon>Tissierellales</taxon>
        <taxon>Peptoniphilaceae</taxon>
        <taxon>Peptoniphilus</taxon>
    </lineage>
</organism>
<dbReference type="PANTHER" id="PTHR13939:SF0">
    <property type="entry name" value="NMN AMIDOHYDROLASE-LIKE PROTEIN YFAY"/>
    <property type="match status" value="1"/>
</dbReference>
<dbReference type="InterPro" id="IPR041424">
    <property type="entry name" value="CinA_KH"/>
</dbReference>
<evidence type="ECO:0000256" key="1">
    <source>
        <dbReference type="HAMAP-Rule" id="MF_00226"/>
    </source>
</evidence>
<gene>
    <name evidence="1" type="primary">cinA</name>
    <name evidence="3" type="ORF">O6R05_03825</name>
</gene>
<dbReference type="InterPro" id="IPR036425">
    <property type="entry name" value="MoaB/Mog-like_dom_sf"/>
</dbReference>
<dbReference type="SUPFAM" id="SSF53218">
    <property type="entry name" value="Molybdenum cofactor biosynthesis proteins"/>
    <property type="match status" value="1"/>
</dbReference>
<dbReference type="EMBL" id="CP115667">
    <property type="protein sequence ID" value="WBW50689.1"/>
    <property type="molecule type" value="Genomic_DNA"/>
</dbReference>
<evidence type="ECO:0000259" key="2">
    <source>
        <dbReference type="SMART" id="SM00852"/>
    </source>
</evidence>
<proteinExistence type="inferred from homology"/>
<dbReference type="RefSeq" id="WP_271192214.1">
    <property type="nucleotide sequence ID" value="NZ_CP115667.1"/>
</dbReference>